<keyword evidence="2" id="KW-1185">Reference proteome</keyword>
<gene>
    <name evidence="1" type="ORF">BU25DRAFT_415051</name>
</gene>
<dbReference type="EMBL" id="MU006742">
    <property type="protein sequence ID" value="KAF2622802.1"/>
    <property type="molecule type" value="Genomic_DNA"/>
</dbReference>
<comment type="caution">
    <text evidence="1">The sequence shown here is derived from an EMBL/GenBank/DDBJ whole genome shotgun (WGS) entry which is preliminary data.</text>
</comment>
<reference evidence="1" key="1">
    <citation type="journal article" date="2020" name="Stud. Mycol.">
        <title>101 Dothideomycetes genomes: a test case for predicting lifestyles and emergence of pathogens.</title>
        <authorList>
            <person name="Haridas S."/>
            <person name="Albert R."/>
            <person name="Binder M."/>
            <person name="Bloem J."/>
            <person name="Labutti K."/>
            <person name="Salamov A."/>
            <person name="Andreopoulos B."/>
            <person name="Baker S."/>
            <person name="Barry K."/>
            <person name="Bills G."/>
            <person name="Bluhm B."/>
            <person name="Cannon C."/>
            <person name="Castanera R."/>
            <person name="Culley D."/>
            <person name="Daum C."/>
            <person name="Ezra D."/>
            <person name="Gonzalez J."/>
            <person name="Henrissat B."/>
            <person name="Kuo A."/>
            <person name="Liang C."/>
            <person name="Lipzen A."/>
            <person name="Lutzoni F."/>
            <person name="Magnuson J."/>
            <person name="Mondo S."/>
            <person name="Nolan M."/>
            <person name="Ohm R."/>
            <person name="Pangilinan J."/>
            <person name="Park H.-J."/>
            <person name="Ramirez L."/>
            <person name="Alfaro M."/>
            <person name="Sun H."/>
            <person name="Tritt A."/>
            <person name="Yoshinaga Y."/>
            <person name="Zwiers L.-H."/>
            <person name="Turgeon B."/>
            <person name="Goodwin S."/>
            <person name="Spatafora J."/>
            <person name="Crous P."/>
            <person name="Grigoriev I."/>
        </authorList>
    </citation>
    <scope>NUCLEOTIDE SEQUENCE</scope>
    <source>
        <strain evidence="1">CBS 525.71</strain>
    </source>
</reference>
<proteinExistence type="predicted"/>
<accession>A0ACB6RM60</accession>
<protein>
    <submittedName>
        <fullName evidence="1">Cytochrome P450</fullName>
    </submittedName>
</protein>
<evidence type="ECO:0000313" key="2">
    <source>
        <dbReference type="Proteomes" id="UP000799754"/>
    </source>
</evidence>
<organism evidence="1 2">
    <name type="scientific">Macroventuria anomochaeta</name>
    <dbReference type="NCBI Taxonomy" id="301207"/>
    <lineage>
        <taxon>Eukaryota</taxon>
        <taxon>Fungi</taxon>
        <taxon>Dikarya</taxon>
        <taxon>Ascomycota</taxon>
        <taxon>Pezizomycotina</taxon>
        <taxon>Dothideomycetes</taxon>
        <taxon>Pleosporomycetidae</taxon>
        <taxon>Pleosporales</taxon>
        <taxon>Pleosporineae</taxon>
        <taxon>Didymellaceae</taxon>
        <taxon>Macroventuria</taxon>
    </lineage>
</organism>
<dbReference type="Proteomes" id="UP000799754">
    <property type="component" value="Unassembled WGS sequence"/>
</dbReference>
<sequence length="581" mass="65439">MSNMVPSQPSSLAIASGILFFGAYVFYRWLLPKPITGIPYNTKATKSIFGDLPDMLEHLKHSKAVTDWMEGHNHRHNSPIVQVFFYLFQKPVVIINDFKEAQDILMRRGKEFDKPDMISDLLYGLAREHHSTLKSNDDRFKSQRKWLQDLMSQSFLHGVTGPHLHKTFMELIQLWQEKMRLSGPEHHPFLVKPDITHSALEAIWAAMFGTGETATITMRQIDLLSSLKPESIQVHPDGALDIPEADRAPTFDAILRLTDTFEGVLKSPFPRIYGWFLPYRFANLVKLKNNLIIDEIRKAERRMHDINGEQGKVFNAVDHMLHRESQQAAKEGKKPQYYSKPMIAEIFGLLVAGHDTTSTTLMWSLKWLAGHPTVQSKLRTELRDAYSAAFAEGRVPTSHEITTTPVHYLDASIEELVRCSQTAAITSRTSTTNAVVLGHVIPKGTRVIMLGQSAGILKPSHNIPDSLRSPTYHSAGGGKIGAWDETSAEEMAAFKPDRWLKTEADGSKVFDATLGPHLGFGAGPRGCFGRKLAYLELRLAIVLILWHFELQKVPDNLDSYEPIEQLTHNPIQCYVRLAPAP</sequence>
<evidence type="ECO:0000313" key="1">
    <source>
        <dbReference type="EMBL" id="KAF2622802.1"/>
    </source>
</evidence>
<name>A0ACB6RM60_9PLEO</name>